<dbReference type="InterPro" id="IPR002052">
    <property type="entry name" value="DNA_methylase_N6_adenine_CS"/>
</dbReference>
<reference evidence="2" key="1">
    <citation type="submission" date="2020-11" db="EMBL/GenBank/DDBJ databases">
        <title>Sequencing the genomes of 1000 actinobacteria strains.</title>
        <authorList>
            <person name="Klenk H.-P."/>
        </authorList>
    </citation>
    <scope>NUCLEOTIDE SEQUENCE</scope>
    <source>
        <strain evidence="2">DSM 43175</strain>
    </source>
</reference>
<accession>A0A931GKX2</accession>
<name>A0A931GKX2_9ACTN</name>
<dbReference type="Gene3D" id="3.40.50.150">
    <property type="entry name" value="Vaccinia Virus protein VP39"/>
    <property type="match status" value="1"/>
</dbReference>
<dbReference type="PROSITE" id="PS00092">
    <property type="entry name" value="N6_MTASE"/>
    <property type="match status" value="1"/>
</dbReference>
<evidence type="ECO:0000259" key="1">
    <source>
        <dbReference type="Pfam" id="PF01170"/>
    </source>
</evidence>
<feature type="domain" description="Ribosomal RNA large subunit methyltransferase K/L-like methyltransferase" evidence="1">
    <location>
        <begin position="167"/>
        <end position="333"/>
    </location>
</feature>
<dbReference type="GO" id="GO:0030488">
    <property type="term" value="P:tRNA methylation"/>
    <property type="evidence" value="ECO:0007669"/>
    <property type="project" value="TreeGrafter"/>
</dbReference>
<gene>
    <name evidence="2" type="ORF">IW256_005481</name>
</gene>
<dbReference type="InterPro" id="IPR000241">
    <property type="entry name" value="RlmKL-like_Mtase"/>
</dbReference>
<dbReference type="Pfam" id="PF01170">
    <property type="entry name" value="UPF0020"/>
    <property type="match status" value="1"/>
</dbReference>
<proteinExistence type="predicted"/>
<dbReference type="GO" id="GO:0016423">
    <property type="term" value="F:tRNA (guanine) methyltransferase activity"/>
    <property type="evidence" value="ECO:0007669"/>
    <property type="project" value="TreeGrafter"/>
</dbReference>
<dbReference type="AlphaFoldDB" id="A0A931GKX2"/>
<dbReference type="PANTHER" id="PTHR14911">
    <property type="entry name" value="THUMP DOMAIN-CONTAINING"/>
    <property type="match status" value="1"/>
</dbReference>
<evidence type="ECO:0000313" key="2">
    <source>
        <dbReference type="EMBL" id="MBG6091368.1"/>
    </source>
</evidence>
<dbReference type="PANTHER" id="PTHR14911:SF13">
    <property type="entry name" value="TRNA (GUANINE(6)-N2)-METHYLTRANSFERASE THUMP3"/>
    <property type="match status" value="1"/>
</dbReference>
<dbReference type="PRINTS" id="PR00507">
    <property type="entry name" value="N12N6MTFRASE"/>
</dbReference>
<dbReference type="RefSeq" id="WP_197013687.1">
    <property type="nucleotide sequence ID" value="NZ_BAABES010000001.1"/>
</dbReference>
<sequence>MTATRLVARCVRGLEPTLAAEVLRHELGTILHLGHREVHFRPRRPPEEAALALRTADDLFLLTARMPDIGPAKADVGRLTALADSAAPPGPAGGIEVSASFLGRRNYNRYDAEDAVGRALAGRLGAPYHSRRSGDAPPPSARGWRLILDGTTATLMLRVADRPLHRRPYKHLTIPGTLHPPVAAAMAQLAGIQPGHTVLDPCCGAGTLLIEAAHLHPDARFQGFDNDPAALQAARTNAEGVPRLGLRRGDAGALPLRDASADRVLCNPPWGAQVTPSGTLARHPARWWAELSRVLTPDGTAVVLIPDPGALTAAIANGLTPVHLQQVRLSGAHSHIVQLTGASRLTRSRRR</sequence>
<evidence type="ECO:0000313" key="3">
    <source>
        <dbReference type="Proteomes" id="UP000614047"/>
    </source>
</evidence>
<keyword evidence="3" id="KW-1185">Reference proteome</keyword>
<dbReference type="CDD" id="cd02440">
    <property type="entry name" value="AdoMet_MTases"/>
    <property type="match status" value="1"/>
</dbReference>
<dbReference type="Proteomes" id="UP000614047">
    <property type="component" value="Unassembled WGS sequence"/>
</dbReference>
<dbReference type="InterPro" id="IPR029063">
    <property type="entry name" value="SAM-dependent_MTases_sf"/>
</dbReference>
<comment type="caution">
    <text evidence="2">The sequence shown here is derived from an EMBL/GenBank/DDBJ whole genome shotgun (WGS) entry which is preliminary data.</text>
</comment>
<dbReference type="SUPFAM" id="SSF53335">
    <property type="entry name" value="S-adenosyl-L-methionine-dependent methyltransferases"/>
    <property type="match status" value="1"/>
</dbReference>
<protein>
    <submittedName>
        <fullName evidence="2">23S rRNA G2445 N2-methylase RlmL</fullName>
    </submittedName>
</protein>
<dbReference type="GO" id="GO:0003676">
    <property type="term" value="F:nucleic acid binding"/>
    <property type="evidence" value="ECO:0007669"/>
    <property type="project" value="InterPro"/>
</dbReference>
<organism evidence="2 3">
    <name type="scientific">Actinomadura viridis</name>
    <dbReference type="NCBI Taxonomy" id="58110"/>
    <lineage>
        <taxon>Bacteria</taxon>
        <taxon>Bacillati</taxon>
        <taxon>Actinomycetota</taxon>
        <taxon>Actinomycetes</taxon>
        <taxon>Streptosporangiales</taxon>
        <taxon>Thermomonosporaceae</taxon>
        <taxon>Actinomadura</taxon>
    </lineage>
</organism>
<dbReference type="EMBL" id="JADOUA010000001">
    <property type="protein sequence ID" value="MBG6091368.1"/>
    <property type="molecule type" value="Genomic_DNA"/>
</dbReference>